<dbReference type="PRINTS" id="PR00990">
    <property type="entry name" value="RIBOKINASE"/>
</dbReference>
<proteinExistence type="inferred from homology"/>
<name>A0A917Q590_9HYPH</name>
<evidence type="ECO:0000256" key="3">
    <source>
        <dbReference type="ARBA" id="ARBA00022777"/>
    </source>
</evidence>
<sequence>MRPRILSVGIATLDHVYKVAEMPTRAEKYRAQGFTTTTGGTAANAAIAMTRLGADATLFARLGEDWAGAEIVDRLTREGVDCSRVRRLHGFPSPISAIVVDAIGERLVVSHADPAMPREADWLPDALPEGTRAVLGDTRWQEGTAHLFRLARAAGVPAVLDADRDPTLAPEVLSLATHVAFSMQGLRDITGHTDARAALEAYRPPVPSWIAVTNGGEGLFWWSGERVEHMRAFDVPVVDTLAAGDIWHGAFTVRLAEGADEVEAARFASAAAAIKCTRFGGRDGAPTREEVEAFLAATSWSSVG</sequence>
<reference evidence="6 7" key="1">
    <citation type="journal article" date="2014" name="Int. J. Syst. Evol. Microbiol.">
        <title>Complete genome sequence of Corynebacterium casei LMG S-19264T (=DSM 44701T), isolated from a smear-ripened cheese.</title>
        <authorList>
            <consortium name="US DOE Joint Genome Institute (JGI-PGF)"/>
            <person name="Walter F."/>
            <person name="Albersmeier A."/>
            <person name="Kalinowski J."/>
            <person name="Ruckert C."/>
        </authorList>
    </citation>
    <scope>NUCLEOTIDE SEQUENCE [LARGE SCALE GENOMIC DNA]</scope>
    <source>
        <strain evidence="6 7">CGMCC 1.9161</strain>
    </source>
</reference>
<dbReference type="Pfam" id="PF00294">
    <property type="entry name" value="PfkB"/>
    <property type="match status" value="1"/>
</dbReference>
<gene>
    <name evidence="6" type="primary">yihV</name>
    <name evidence="6" type="ORF">GCM10011322_09070</name>
</gene>
<dbReference type="GO" id="GO:0016301">
    <property type="term" value="F:kinase activity"/>
    <property type="evidence" value="ECO:0007669"/>
    <property type="project" value="UniProtKB-KW"/>
</dbReference>
<feature type="domain" description="Carbohydrate kinase PfkB" evidence="5">
    <location>
        <begin position="4"/>
        <end position="287"/>
    </location>
</feature>
<evidence type="ECO:0000256" key="4">
    <source>
        <dbReference type="RuleBase" id="RU003704"/>
    </source>
</evidence>
<accession>A0A917Q590</accession>
<dbReference type="PANTHER" id="PTHR10584:SF157">
    <property type="entry name" value="SULFOFRUCTOSE KINASE"/>
    <property type="match status" value="1"/>
</dbReference>
<dbReference type="InterPro" id="IPR029056">
    <property type="entry name" value="Ribokinase-like"/>
</dbReference>
<dbReference type="Proteomes" id="UP000600449">
    <property type="component" value="Unassembled WGS sequence"/>
</dbReference>
<dbReference type="InterPro" id="IPR002139">
    <property type="entry name" value="Ribo/fructo_kinase"/>
</dbReference>
<evidence type="ECO:0000256" key="1">
    <source>
        <dbReference type="ARBA" id="ARBA00010688"/>
    </source>
</evidence>
<dbReference type="InterPro" id="IPR002173">
    <property type="entry name" value="Carboh/pur_kinase_PfkB_CS"/>
</dbReference>
<evidence type="ECO:0000313" key="6">
    <source>
        <dbReference type="EMBL" id="GGK24645.1"/>
    </source>
</evidence>
<dbReference type="Gene3D" id="3.40.1190.20">
    <property type="match status" value="1"/>
</dbReference>
<comment type="similarity">
    <text evidence="1 4">Belongs to the carbohydrate kinase PfkB family.</text>
</comment>
<dbReference type="PROSITE" id="PS00584">
    <property type="entry name" value="PFKB_KINASES_2"/>
    <property type="match status" value="1"/>
</dbReference>
<evidence type="ECO:0000313" key="7">
    <source>
        <dbReference type="Proteomes" id="UP000600449"/>
    </source>
</evidence>
<keyword evidence="7" id="KW-1185">Reference proteome</keyword>
<organism evidence="6 7">
    <name type="scientific">Salinarimonas ramus</name>
    <dbReference type="NCBI Taxonomy" id="690164"/>
    <lineage>
        <taxon>Bacteria</taxon>
        <taxon>Pseudomonadati</taxon>
        <taxon>Pseudomonadota</taxon>
        <taxon>Alphaproteobacteria</taxon>
        <taxon>Hyphomicrobiales</taxon>
        <taxon>Salinarimonadaceae</taxon>
        <taxon>Salinarimonas</taxon>
    </lineage>
</organism>
<evidence type="ECO:0000259" key="5">
    <source>
        <dbReference type="Pfam" id="PF00294"/>
    </source>
</evidence>
<evidence type="ECO:0000256" key="2">
    <source>
        <dbReference type="ARBA" id="ARBA00022679"/>
    </source>
</evidence>
<dbReference type="GO" id="GO:0006796">
    <property type="term" value="P:phosphate-containing compound metabolic process"/>
    <property type="evidence" value="ECO:0007669"/>
    <property type="project" value="UniProtKB-ARBA"/>
</dbReference>
<protein>
    <submittedName>
        <fullName evidence="6">Sulfofructose kinase</fullName>
    </submittedName>
</protein>
<dbReference type="EMBL" id="BMMF01000002">
    <property type="protein sequence ID" value="GGK24645.1"/>
    <property type="molecule type" value="Genomic_DNA"/>
</dbReference>
<keyword evidence="2 4" id="KW-0808">Transferase</keyword>
<keyword evidence="3 4" id="KW-0418">Kinase</keyword>
<comment type="caution">
    <text evidence="6">The sequence shown here is derived from an EMBL/GenBank/DDBJ whole genome shotgun (WGS) entry which is preliminary data.</text>
</comment>
<dbReference type="AlphaFoldDB" id="A0A917Q590"/>
<dbReference type="RefSeq" id="WP_188910015.1">
    <property type="nucleotide sequence ID" value="NZ_BMMF01000002.1"/>
</dbReference>
<dbReference type="PANTHER" id="PTHR10584">
    <property type="entry name" value="SUGAR KINASE"/>
    <property type="match status" value="1"/>
</dbReference>
<dbReference type="InterPro" id="IPR011611">
    <property type="entry name" value="PfkB_dom"/>
</dbReference>
<dbReference type="GO" id="GO:0005829">
    <property type="term" value="C:cytosol"/>
    <property type="evidence" value="ECO:0007669"/>
    <property type="project" value="TreeGrafter"/>
</dbReference>
<dbReference type="SUPFAM" id="SSF53613">
    <property type="entry name" value="Ribokinase-like"/>
    <property type="match status" value="1"/>
</dbReference>